<gene>
    <name evidence="5" type="ORF">KDA27_28480</name>
</gene>
<name>A0A956NI01_UNCEI</name>
<comment type="caution">
    <text evidence="5">The sequence shown here is derived from an EMBL/GenBank/DDBJ whole genome shotgun (WGS) entry which is preliminary data.</text>
</comment>
<organism evidence="5 6">
    <name type="scientific">Eiseniibacteriota bacterium</name>
    <dbReference type="NCBI Taxonomy" id="2212470"/>
    <lineage>
        <taxon>Bacteria</taxon>
        <taxon>Candidatus Eiseniibacteriota</taxon>
    </lineage>
</organism>
<accession>A0A956NI01</accession>
<dbReference type="InterPro" id="IPR013517">
    <property type="entry name" value="FG-GAP"/>
</dbReference>
<reference evidence="5" key="1">
    <citation type="submission" date="2020-04" db="EMBL/GenBank/DDBJ databases">
        <authorList>
            <person name="Zhang T."/>
        </authorList>
    </citation>
    <scope>NUCLEOTIDE SEQUENCE</scope>
    <source>
        <strain evidence="5">HKST-UBA02</strain>
    </source>
</reference>
<dbReference type="EMBL" id="JAGQHS010000481">
    <property type="protein sequence ID" value="MCA9759767.1"/>
    <property type="molecule type" value="Genomic_DNA"/>
</dbReference>
<dbReference type="PROSITE" id="PS51470">
    <property type="entry name" value="FG_GAP"/>
    <property type="match status" value="9"/>
</dbReference>
<dbReference type="PRINTS" id="PR01185">
    <property type="entry name" value="INTEGRINA"/>
</dbReference>
<dbReference type="AlphaFoldDB" id="A0A956NI01"/>
<dbReference type="GO" id="GO:0016787">
    <property type="term" value="F:hydrolase activity"/>
    <property type="evidence" value="ECO:0007669"/>
    <property type="project" value="UniProtKB-KW"/>
</dbReference>
<dbReference type="Pfam" id="PF01839">
    <property type="entry name" value="FG-GAP"/>
    <property type="match status" value="7"/>
</dbReference>
<keyword evidence="4" id="KW-0325">Glycoprotein</keyword>
<sequence length="570" mass="59243">YGWDFMDEGVAWLWLGSPEGPEAEPSWQWLGGQVGADLNMATMAGDVNADGYADVLVASHSYTDVHSSEGKVWLFLGSSSGLSSTSAWSARGGQDVAFFGVSIAAAGDVNGNGYDDVIVGASRFDGGQIDEGCAYLYYGSPTGLNGTPAWTHQSNQADALYGSSVAGAGDVNGDGYADLIVGSYKYETGELEEGRAELFFGSNLGPSTSPDWAIDGNAEEEYMGYRVATAGDVNGDGYADVLVTAGRLYTDINQDRGEVHLFLGSWSGLSTDPVWICDGDLLNADYGWALSTAGDVNGDGYSDILVGAPNYSSSLHLGKVFVYHGAPDGPKEAAGWVTESNQTDAAYGISVAYAGDVDGDGRTDVLVGATGYDNGQVDEGAAFLFLGTAQGLSAIPAWWAESNQTDSSFGRCVASAGDVNGDGLDDVVIGAPRYDDSYTDEGAAFLWMSAPGGIPYGNPTNADWTRFGGQEGAQLGWSVSTAGNVNGDDYSDLIVGAYLYDNGQSNEGAAWVFHGSATGLSTTPNWFRDSAQSSAYFGVSVAHAGDFNGDGYSDVIVGASRFTSGQSLEG</sequence>
<dbReference type="GO" id="GO:0007155">
    <property type="term" value="P:cell adhesion"/>
    <property type="evidence" value="ECO:0007669"/>
    <property type="project" value="InterPro"/>
</dbReference>
<dbReference type="InterPro" id="IPR028994">
    <property type="entry name" value="Integrin_alpha_N"/>
</dbReference>
<evidence type="ECO:0000313" key="6">
    <source>
        <dbReference type="Proteomes" id="UP000739538"/>
    </source>
</evidence>
<dbReference type="InterPro" id="IPR013519">
    <property type="entry name" value="Int_alpha_beta-p"/>
</dbReference>
<keyword evidence="3" id="KW-0378">Hydrolase</keyword>
<evidence type="ECO:0000256" key="3">
    <source>
        <dbReference type="ARBA" id="ARBA00022801"/>
    </source>
</evidence>
<dbReference type="Gene3D" id="2.130.10.130">
    <property type="entry name" value="Integrin alpha, N-terminal"/>
    <property type="match status" value="4"/>
</dbReference>
<proteinExistence type="predicted"/>
<feature type="non-terminal residue" evidence="5">
    <location>
        <position position="1"/>
    </location>
</feature>
<evidence type="ECO:0000256" key="4">
    <source>
        <dbReference type="ARBA" id="ARBA00023180"/>
    </source>
</evidence>
<dbReference type="Proteomes" id="UP000739538">
    <property type="component" value="Unassembled WGS sequence"/>
</dbReference>
<dbReference type="Pfam" id="PF13517">
    <property type="entry name" value="FG-GAP_3"/>
    <property type="match status" value="1"/>
</dbReference>
<evidence type="ECO:0000256" key="1">
    <source>
        <dbReference type="ARBA" id="ARBA00022729"/>
    </source>
</evidence>
<dbReference type="PANTHER" id="PTHR23221:SF7">
    <property type="entry name" value="PHOSPHATIDYLINOSITOL-GLYCAN-SPECIFIC PHOSPHOLIPASE D"/>
    <property type="match status" value="1"/>
</dbReference>
<dbReference type="SUPFAM" id="SSF69318">
    <property type="entry name" value="Integrin alpha N-terminal domain"/>
    <property type="match status" value="3"/>
</dbReference>
<feature type="non-terminal residue" evidence="5">
    <location>
        <position position="570"/>
    </location>
</feature>
<dbReference type="SMART" id="SM00191">
    <property type="entry name" value="Int_alpha"/>
    <property type="match status" value="9"/>
</dbReference>
<dbReference type="GO" id="GO:0008305">
    <property type="term" value="C:integrin complex"/>
    <property type="evidence" value="ECO:0007669"/>
    <property type="project" value="InterPro"/>
</dbReference>
<dbReference type="InterPro" id="IPR000413">
    <property type="entry name" value="Integrin_alpha"/>
</dbReference>
<keyword evidence="2" id="KW-0677">Repeat</keyword>
<evidence type="ECO:0000256" key="2">
    <source>
        <dbReference type="ARBA" id="ARBA00022737"/>
    </source>
</evidence>
<dbReference type="PANTHER" id="PTHR23221">
    <property type="entry name" value="GLYCOSYLPHOSPHATIDYLINOSITOL PHOSPHOLIPASE D"/>
    <property type="match status" value="1"/>
</dbReference>
<reference evidence="5" key="2">
    <citation type="journal article" date="2021" name="Microbiome">
        <title>Successional dynamics and alternative stable states in a saline activated sludge microbial community over 9 years.</title>
        <authorList>
            <person name="Wang Y."/>
            <person name="Ye J."/>
            <person name="Ju F."/>
            <person name="Liu L."/>
            <person name="Boyd J.A."/>
            <person name="Deng Y."/>
            <person name="Parks D.H."/>
            <person name="Jiang X."/>
            <person name="Yin X."/>
            <person name="Woodcroft B.J."/>
            <person name="Tyson G.W."/>
            <person name="Hugenholtz P."/>
            <person name="Polz M.F."/>
            <person name="Zhang T."/>
        </authorList>
    </citation>
    <scope>NUCLEOTIDE SEQUENCE</scope>
    <source>
        <strain evidence="5">HKST-UBA02</strain>
    </source>
</reference>
<evidence type="ECO:0000313" key="5">
    <source>
        <dbReference type="EMBL" id="MCA9759767.1"/>
    </source>
</evidence>
<keyword evidence="1" id="KW-0732">Signal</keyword>
<protein>
    <submittedName>
        <fullName evidence="5">FG-GAP repeat protein</fullName>
    </submittedName>
</protein>